<evidence type="ECO:0000256" key="1">
    <source>
        <dbReference type="ARBA" id="ARBA00038308"/>
    </source>
</evidence>
<comment type="caution">
    <text evidence="2">The sequence shown here is derived from an EMBL/GenBank/DDBJ whole genome shotgun (WGS) entry which is preliminary data.</text>
</comment>
<dbReference type="Gene3D" id="1.20.120.740">
    <property type="entry name" value="YgfB uncharacterised protein family UPF0149, PF03695"/>
    <property type="match status" value="1"/>
</dbReference>
<dbReference type="InterPro" id="IPR036255">
    <property type="entry name" value="YgfB-like_sf"/>
</dbReference>
<evidence type="ECO:0000313" key="2">
    <source>
        <dbReference type="EMBL" id="HHJ81257.1"/>
    </source>
</evidence>
<accession>A0A832J4L2</accession>
<dbReference type="PANTHER" id="PTHR37528">
    <property type="entry name" value="UPF0149 PROTEIN YGFB"/>
    <property type="match status" value="1"/>
</dbReference>
<dbReference type="AlphaFoldDB" id="A0A832J4L2"/>
<dbReference type="PANTHER" id="PTHR37528:SF1">
    <property type="entry name" value="UPF0149 PROTEIN YGFB"/>
    <property type="match status" value="1"/>
</dbReference>
<reference evidence="2" key="1">
    <citation type="journal article" date="2020" name="mSystems">
        <title>Genome- and Community-Level Interaction Insights into Carbon Utilization and Element Cycling Functions of Hydrothermarchaeota in Hydrothermal Sediment.</title>
        <authorList>
            <person name="Zhou Z."/>
            <person name="Liu Y."/>
            <person name="Xu W."/>
            <person name="Pan J."/>
            <person name="Luo Z.H."/>
            <person name="Li M."/>
        </authorList>
    </citation>
    <scope>NUCLEOTIDE SEQUENCE [LARGE SCALE GENOMIC DNA]</scope>
    <source>
        <strain evidence="2">HyVt-505</strain>
    </source>
</reference>
<dbReference type="EMBL" id="DRNF01000407">
    <property type="protein sequence ID" value="HHJ81257.1"/>
    <property type="molecule type" value="Genomic_DNA"/>
</dbReference>
<dbReference type="Pfam" id="PF03695">
    <property type="entry name" value="UPF0149"/>
    <property type="match status" value="1"/>
</dbReference>
<proteinExistence type="inferred from homology"/>
<dbReference type="GO" id="GO:0005829">
    <property type="term" value="C:cytosol"/>
    <property type="evidence" value="ECO:0007669"/>
    <property type="project" value="TreeGrafter"/>
</dbReference>
<dbReference type="SUPFAM" id="SSF101327">
    <property type="entry name" value="YgfB-like"/>
    <property type="match status" value="1"/>
</dbReference>
<name>A0A832J4L2_9GAMM</name>
<sequence length="223" mass="23760">MVNGYGVLVLNDCILIEEFCVIMPPPAYDDLDSLLSSYGGAFAASECHGILCAMASCQPQLDGETWARRMLSGEMEAVLDGTASGGVDAADKEALKALFDDAVKQLADPGLGFKLLLPDDDTSLDTRTEALAGWCEGFLYGLALGGIKEFNMFSEPVQEFAQDLAEIAQLSHEEGDDTETGESAFFDISEYVRMGVLMVRDELSRLDGPSGAATGAPDSVVLH</sequence>
<dbReference type="InterPro" id="IPR011978">
    <property type="entry name" value="YgfB-like"/>
</dbReference>
<protein>
    <submittedName>
        <fullName evidence="2">YecA family protein</fullName>
    </submittedName>
</protein>
<gene>
    <name evidence="2" type="ORF">ENJ65_06445</name>
</gene>
<comment type="similarity">
    <text evidence="1">Belongs to the UPF0149 family.</text>
</comment>
<organism evidence="2">
    <name type="scientific">Candidatus Tenderia electrophaga</name>
    <dbReference type="NCBI Taxonomy" id="1748243"/>
    <lineage>
        <taxon>Bacteria</taxon>
        <taxon>Pseudomonadati</taxon>
        <taxon>Pseudomonadota</taxon>
        <taxon>Gammaproteobacteria</taxon>
        <taxon>Candidatus Tenderiales</taxon>
        <taxon>Candidatus Tenderiaceae</taxon>
        <taxon>Candidatus Tenderia</taxon>
    </lineage>
</organism>
<dbReference type="Proteomes" id="UP000885832">
    <property type="component" value="Unassembled WGS sequence"/>
</dbReference>